<gene>
    <name evidence="2" type="ORF">VCO01S_03180</name>
</gene>
<dbReference type="Gene3D" id="3.40.630.80">
    <property type="match status" value="1"/>
</dbReference>
<evidence type="ECO:0000313" key="2">
    <source>
        <dbReference type="EMBL" id="GEA59125.1"/>
    </source>
</evidence>
<dbReference type="RefSeq" id="WP_141268680.1">
    <property type="nucleotide sequence ID" value="NZ_BJLH01000001.1"/>
</dbReference>
<dbReference type="InterPro" id="IPR000182">
    <property type="entry name" value="GNAT_dom"/>
</dbReference>
<dbReference type="GO" id="GO:0016747">
    <property type="term" value="F:acyltransferase activity, transferring groups other than amino-acyl groups"/>
    <property type="evidence" value="ECO:0007669"/>
    <property type="project" value="InterPro"/>
</dbReference>
<accession>A0A4Y3IIX1</accession>
<name>A0A4Y3IIX1_9VIBR</name>
<comment type="caution">
    <text evidence="2">The sequence shown here is derived from an EMBL/GenBank/DDBJ whole genome shotgun (WGS) entry which is preliminary data.</text>
</comment>
<dbReference type="PROSITE" id="PS51186">
    <property type="entry name" value="GNAT"/>
    <property type="match status" value="1"/>
</dbReference>
<protein>
    <recommendedName>
        <fullName evidence="1">N-acetyltransferase domain-containing protein</fullName>
    </recommendedName>
</protein>
<evidence type="ECO:0000259" key="1">
    <source>
        <dbReference type="PROSITE" id="PS51186"/>
    </source>
</evidence>
<dbReference type="AlphaFoldDB" id="A0A4Y3IIX1"/>
<proteinExistence type="predicted"/>
<dbReference type="Pfam" id="PF00583">
    <property type="entry name" value="Acetyltransf_1"/>
    <property type="match status" value="1"/>
</dbReference>
<reference evidence="2 3" key="1">
    <citation type="submission" date="2019-06" db="EMBL/GenBank/DDBJ databases">
        <title>Whole genome shotgun sequence of Vibrio comitans NBRC 102076.</title>
        <authorList>
            <person name="Hosoyama A."/>
            <person name="Uohara A."/>
            <person name="Ohji S."/>
            <person name="Ichikawa N."/>
        </authorList>
    </citation>
    <scope>NUCLEOTIDE SEQUENCE [LARGE SCALE GENOMIC DNA]</scope>
    <source>
        <strain evidence="2 3">NBRC 102076</strain>
    </source>
</reference>
<dbReference type="Gene3D" id="3.40.630.30">
    <property type="match status" value="1"/>
</dbReference>
<organism evidence="2 3">
    <name type="scientific">Vibrio comitans NBRC 102076</name>
    <dbReference type="NCBI Taxonomy" id="1219078"/>
    <lineage>
        <taxon>Bacteria</taxon>
        <taxon>Pseudomonadati</taxon>
        <taxon>Pseudomonadota</taxon>
        <taxon>Gammaproteobacteria</taxon>
        <taxon>Vibrionales</taxon>
        <taxon>Vibrionaceae</taxon>
        <taxon>Vibrio</taxon>
    </lineage>
</organism>
<evidence type="ECO:0000313" key="3">
    <source>
        <dbReference type="Proteomes" id="UP000318242"/>
    </source>
</evidence>
<dbReference type="SUPFAM" id="SSF55729">
    <property type="entry name" value="Acyl-CoA N-acyltransferases (Nat)"/>
    <property type="match status" value="1"/>
</dbReference>
<dbReference type="Proteomes" id="UP000318242">
    <property type="component" value="Unassembled WGS sequence"/>
</dbReference>
<dbReference type="InterPro" id="IPR040579">
    <property type="entry name" value="Acetyltransf_19"/>
</dbReference>
<dbReference type="EMBL" id="BJLH01000001">
    <property type="protein sequence ID" value="GEA59125.1"/>
    <property type="molecule type" value="Genomic_DNA"/>
</dbReference>
<dbReference type="OrthoDB" id="6103609at2"/>
<sequence length="273" mass="30380">MLEIKQIKSLQEVNELKKQYFEQSTAPLDGMWHFGFVPMSSHFGFYEDNALVGYCCVNGDGYVLQFYLSPTAQTQARELFTLLAEQNSSVVGSINGAFVSTAEPHYLSLCLDNSSSFKVNALMYQQVTSFISQGTAGLELTIATQEQLSEFIEFAVNNIGAPEQWLSQYFGNLISRQELFGYWKDDRLLATGECRLFDEYQTQYADLGMIVAESERGQGIATGVLNSLVSLGNERGLIPICSTESGNLGAQKAIQRAGLEPLNRIIQIEFDHK</sequence>
<feature type="domain" description="N-acetyltransferase" evidence="1">
    <location>
        <begin position="138"/>
        <end position="273"/>
    </location>
</feature>
<dbReference type="Pfam" id="PF18015">
    <property type="entry name" value="Acetyltransf_19"/>
    <property type="match status" value="1"/>
</dbReference>
<dbReference type="InterPro" id="IPR016181">
    <property type="entry name" value="Acyl_CoA_acyltransferase"/>
</dbReference>
<keyword evidence="3" id="KW-1185">Reference proteome</keyword>